<protein>
    <submittedName>
        <fullName evidence="4">Class F sortase</fullName>
    </submittedName>
</protein>
<name>A0ABX0YYK2_STRTL</name>
<keyword evidence="3" id="KW-1133">Transmembrane helix</keyword>
<dbReference type="CDD" id="cd05829">
    <property type="entry name" value="Sortase_F"/>
    <property type="match status" value="1"/>
</dbReference>
<feature type="transmembrane region" description="Helical" evidence="3">
    <location>
        <begin position="21"/>
        <end position="40"/>
    </location>
</feature>
<organism evidence="4 5">
    <name type="scientific">Streptomyces thermoviolaceus subsp. thermoviolaceus</name>
    <dbReference type="NCBI Taxonomy" id="66860"/>
    <lineage>
        <taxon>Bacteria</taxon>
        <taxon>Bacillati</taxon>
        <taxon>Actinomycetota</taxon>
        <taxon>Actinomycetes</taxon>
        <taxon>Kitasatosporales</taxon>
        <taxon>Streptomycetaceae</taxon>
        <taxon>Streptomyces</taxon>
    </lineage>
</organism>
<dbReference type="RefSeq" id="WP_168132424.1">
    <property type="nucleotide sequence ID" value="NZ_BMVZ01000001.1"/>
</dbReference>
<sequence>MASHRPPQTEQRGTVSGRRRGRLRLLFPAAAVGLGIVLIHNSLDSSPVTQVHPSGRPASLASRQAPTPTEQATAPSAPSAPSAAPSATAGPGRPAPATGAAPDDDALPRSEPTRISIPKIGVDAPFTKLSLDTTGRLNPPPENDKNLVGWYQGGPAPGERGASVVVGHIDTKTGPAVFVELPTLKPGDEVDIARADGVVARFEVDAVEVFSKSDFPDDLVYGDTPSPELRLITCGGTFDKARQDYRDNIVVFAHLDSTARA</sequence>
<evidence type="ECO:0000313" key="4">
    <source>
        <dbReference type="EMBL" id="NJP17379.1"/>
    </source>
</evidence>
<dbReference type="EMBL" id="JAATEL010000040">
    <property type="protein sequence ID" value="NJP17379.1"/>
    <property type="molecule type" value="Genomic_DNA"/>
</dbReference>
<dbReference type="NCBIfam" id="NF033748">
    <property type="entry name" value="class_F_sortase"/>
    <property type="match status" value="1"/>
</dbReference>
<evidence type="ECO:0000256" key="1">
    <source>
        <dbReference type="ARBA" id="ARBA00022801"/>
    </source>
</evidence>
<keyword evidence="5" id="KW-1185">Reference proteome</keyword>
<dbReference type="Pfam" id="PF04203">
    <property type="entry name" value="Sortase"/>
    <property type="match status" value="1"/>
</dbReference>
<keyword evidence="3" id="KW-0812">Transmembrane</keyword>
<evidence type="ECO:0000313" key="5">
    <source>
        <dbReference type="Proteomes" id="UP000635996"/>
    </source>
</evidence>
<feature type="compositionally biased region" description="Low complexity" evidence="2">
    <location>
        <begin position="65"/>
        <end position="101"/>
    </location>
</feature>
<dbReference type="InterPro" id="IPR005754">
    <property type="entry name" value="Sortase"/>
</dbReference>
<keyword evidence="1" id="KW-0378">Hydrolase</keyword>
<dbReference type="InterPro" id="IPR023365">
    <property type="entry name" value="Sortase_dom-sf"/>
</dbReference>
<comment type="caution">
    <text evidence="4">The sequence shown here is derived from an EMBL/GenBank/DDBJ whole genome shotgun (WGS) entry which is preliminary data.</text>
</comment>
<dbReference type="InterPro" id="IPR042001">
    <property type="entry name" value="Sortase_F"/>
</dbReference>
<proteinExistence type="predicted"/>
<dbReference type="Proteomes" id="UP000635996">
    <property type="component" value="Unassembled WGS sequence"/>
</dbReference>
<gene>
    <name evidence="4" type="ORF">HCJ95_24670</name>
</gene>
<reference evidence="4 5" key="1">
    <citation type="submission" date="2020-03" db="EMBL/GenBank/DDBJ databases">
        <title>WGS of actinomycetes isolated from Thailand.</title>
        <authorList>
            <person name="Thawai C."/>
        </authorList>
    </citation>
    <scope>NUCLEOTIDE SEQUENCE [LARGE SCALE GENOMIC DNA]</scope>
    <source>
        <strain evidence="4 5">NBRC 13905</strain>
    </source>
</reference>
<feature type="region of interest" description="Disordered" evidence="2">
    <location>
        <begin position="46"/>
        <end position="119"/>
    </location>
</feature>
<evidence type="ECO:0000256" key="2">
    <source>
        <dbReference type="SAM" id="MobiDB-lite"/>
    </source>
</evidence>
<dbReference type="SUPFAM" id="SSF63817">
    <property type="entry name" value="Sortase"/>
    <property type="match status" value="1"/>
</dbReference>
<dbReference type="Gene3D" id="2.40.260.10">
    <property type="entry name" value="Sortase"/>
    <property type="match status" value="1"/>
</dbReference>
<accession>A0ABX0YYK2</accession>
<evidence type="ECO:0000256" key="3">
    <source>
        <dbReference type="SAM" id="Phobius"/>
    </source>
</evidence>
<keyword evidence="3" id="KW-0472">Membrane</keyword>